<dbReference type="EMBL" id="CM055730">
    <property type="protein sequence ID" value="KAJ8014264.1"/>
    <property type="molecule type" value="Genomic_DNA"/>
</dbReference>
<accession>A0ACC2HE40</accession>
<protein>
    <submittedName>
        <fullName evidence="1">Uncharacterized protein</fullName>
    </submittedName>
</protein>
<dbReference type="Proteomes" id="UP001157502">
    <property type="component" value="Chromosome 3"/>
</dbReference>
<evidence type="ECO:0000313" key="2">
    <source>
        <dbReference type="Proteomes" id="UP001157502"/>
    </source>
</evidence>
<name>A0ACC2HE40_DALPE</name>
<comment type="caution">
    <text evidence="1">The sequence shown here is derived from an EMBL/GenBank/DDBJ whole genome shotgun (WGS) entry which is preliminary data.</text>
</comment>
<gene>
    <name evidence="1" type="ORF">DPEC_G00038460</name>
</gene>
<organism evidence="1 2">
    <name type="scientific">Dallia pectoralis</name>
    <name type="common">Alaska blackfish</name>
    <dbReference type="NCBI Taxonomy" id="75939"/>
    <lineage>
        <taxon>Eukaryota</taxon>
        <taxon>Metazoa</taxon>
        <taxon>Chordata</taxon>
        <taxon>Craniata</taxon>
        <taxon>Vertebrata</taxon>
        <taxon>Euteleostomi</taxon>
        <taxon>Actinopterygii</taxon>
        <taxon>Neopterygii</taxon>
        <taxon>Teleostei</taxon>
        <taxon>Protacanthopterygii</taxon>
        <taxon>Esociformes</taxon>
        <taxon>Umbridae</taxon>
        <taxon>Dallia</taxon>
    </lineage>
</organism>
<sequence length="97" mass="10666">MLISLLAPPDWALKCGHVTVSRAHCPGEAPRPHGYRRPTARRPTAGCTEYAPLSRVETRATDLLDLSNNAQRASGNSEKGQFYHSLEEHRCQPDGGE</sequence>
<keyword evidence="2" id="KW-1185">Reference proteome</keyword>
<evidence type="ECO:0000313" key="1">
    <source>
        <dbReference type="EMBL" id="KAJ8014264.1"/>
    </source>
</evidence>
<reference evidence="1" key="1">
    <citation type="submission" date="2021-05" db="EMBL/GenBank/DDBJ databases">
        <authorList>
            <person name="Pan Q."/>
            <person name="Jouanno E."/>
            <person name="Zahm M."/>
            <person name="Klopp C."/>
            <person name="Cabau C."/>
            <person name="Louis A."/>
            <person name="Berthelot C."/>
            <person name="Parey E."/>
            <person name="Roest Crollius H."/>
            <person name="Montfort J."/>
            <person name="Robinson-Rechavi M."/>
            <person name="Bouchez O."/>
            <person name="Lampietro C."/>
            <person name="Lopez Roques C."/>
            <person name="Donnadieu C."/>
            <person name="Postlethwait J."/>
            <person name="Bobe J."/>
            <person name="Dillon D."/>
            <person name="Chandos A."/>
            <person name="von Hippel F."/>
            <person name="Guiguen Y."/>
        </authorList>
    </citation>
    <scope>NUCLEOTIDE SEQUENCE</scope>
    <source>
        <strain evidence="1">YG-Jan2019</strain>
    </source>
</reference>
<proteinExistence type="predicted"/>